<dbReference type="GO" id="GO:0032993">
    <property type="term" value="C:protein-DNA complex"/>
    <property type="evidence" value="ECO:0007669"/>
    <property type="project" value="TreeGrafter"/>
</dbReference>
<keyword evidence="2" id="KW-0902">Two-component regulatory system</keyword>
<dbReference type="InterPro" id="IPR016032">
    <property type="entry name" value="Sig_transdc_resp-reg_C-effctor"/>
</dbReference>
<reference evidence="9" key="1">
    <citation type="submission" date="2022-09" db="EMBL/GenBank/DDBJ databases">
        <title>Intensive care unit water sources are persistently colonized with multi-drug resistant bacteria and are the site of extensive horizontal gene transfer of antibiotic resistance genes.</title>
        <authorList>
            <person name="Diorio-Toth L."/>
        </authorList>
    </citation>
    <scope>NUCLEOTIDE SEQUENCE</scope>
    <source>
        <strain evidence="9">GD03843</strain>
    </source>
</reference>
<evidence type="ECO:0000259" key="8">
    <source>
        <dbReference type="PROSITE" id="PS50110"/>
    </source>
</evidence>
<dbReference type="GO" id="GO:0000156">
    <property type="term" value="F:phosphorelay response regulator activity"/>
    <property type="evidence" value="ECO:0007669"/>
    <property type="project" value="TreeGrafter"/>
</dbReference>
<dbReference type="PANTHER" id="PTHR48111">
    <property type="entry name" value="REGULATOR OF RPOS"/>
    <property type="match status" value="1"/>
</dbReference>
<gene>
    <name evidence="9" type="ORF">N5D93_02185</name>
</gene>
<evidence type="ECO:0000256" key="6">
    <source>
        <dbReference type="PROSITE-ProRule" id="PRU00169"/>
    </source>
</evidence>
<dbReference type="InterPro" id="IPR039420">
    <property type="entry name" value="WalR-like"/>
</dbReference>
<evidence type="ECO:0000313" key="10">
    <source>
        <dbReference type="Proteomes" id="UP001161094"/>
    </source>
</evidence>
<dbReference type="PROSITE" id="PS50043">
    <property type="entry name" value="HTH_LUXR_2"/>
    <property type="match status" value="1"/>
</dbReference>
<protein>
    <submittedName>
        <fullName evidence="9">Response regulator transcription factor</fullName>
    </submittedName>
</protein>
<keyword evidence="3" id="KW-0805">Transcription regulation</keyword>
<feature type="modified residue" description="4-aspartylphosphate" evidence="6">
    <location>
        <position position="71"/>
    </location>
</feature>
<comment type="caution">
    <text evidence="9">The sequence shown here is derived from an EMBL/GenBank/DDBJ whole genome shotgun (WGS) entry which is preliminary data.</text>
</comment>
<feature type="domain" description="Response regulatory" evidence="8">
    <location>
        <begin position="22"/>
        <end position="138"/>
    </location>
</feature>
<dbReference type="Gene3D" id="3.40.50.2300">
    <property type="match status" value="1"/>
</dbReference>
<dbReference type="CDD" id="cd06170">
    <property type="entry name" value="LuxR_C_like"/>
    <property type="match status" value="1"/>
</dbReference>
<dbReference type="GO" id="GO:0006355">
    <property type="term" value="P:regulation of DNA-templated transcription"/>
    <property type="evidence" value="ECO:0007669"/>
    <property type="project" value="InterPro"/>
</dbReference>
<sequence length="311" mass="33090">MNSIKCSNTMYSVTMPTPDKNLVMLVDDAPDNLKMLSTALDAAGYQVLVATDGQSAIERVDFVVPDIVLLDAVMPGMDGFETCARLKAHPAAGDVPVVFMTGLTEPEHVLKGFRVGGVDYVTKPLDPDVVVARLRTHLRNARSLSAAFDAIDAAARAVVALDARGLPIWKTGKARIWLAAYFGCAEDAADLPAPLADWVAGNLAAGPAATPLVIVSTRGRLTLSLSASRRSGETLLLLQETAPLAQAYGLTPREADVLRWLAKGKTNRDIADILGMAPRTVNKHLEHIYVKLGVETRAAAAALAVRQGEAF</sequence>
<evidence type="ECO:0000259" key="7">
    <source>
        <dbReference type="PROSITE" id="PS50043"/>
    </source>
</evidence>
<keyword evidence="5" id="KW-0804">Transcription</keyword>
<dbReference type="GO" id="GO:0005829">
    <property type="term" value="C:cytosol"/>
    <property type="evidence" value="ECO:0007669"/>
    <property type="project" value="TreeGrafter"/>
</dbReference>
<dbReference type="RefSeq" id="WP_279993627.1">
    <property type="nucleotide sequence ID" value="NZ_JAOCDZ010000001.1"/>
</dbReference>
<dbReference type="PRINTS" id="PR00038">
    <property type="entry name" value="HTHLUXR"/>
</dbReference>
<dbReference type="CDD" id="cd19920">
    <property type="entry name" value="REC_PA4781-like"/>
    <property type="match status" value="1"/>
</dbReference>
<dbReference type="InterPro" id="IPR000792">
    <property type="entry name" value="Tscrpt_reg_LuxR_C"/>
</dbReference>
<dbReference type="Gene3D" id="1.10.10.10">
    <property type="entry name" value="Winged helix-like DNA-binding domain superfamily/Winged helix DNA-binding domain"/>
    <property type="match status" value="1"/>
</dbReference>
<evidence type="ECO:0000256" key="2">
    <source>
        <dbReference type="ARBA" id="ARBA00023012"/>
    </source>
</evidence>
<name>A0AA42ITI9_9BURK</name>
<evidence type="ECO:0000256" key="1">
    <source>
        <dbReference type="ARBA" id="ARBA00022553"/>
    </source>
</evidence>
<dbReference type="AlphaFoldDB" id="A0AA42ITI9"/>
<keyword evidence="1 6" id="KW-0597">Phosphoprotein</keyword>
<dbReference type="Pfam" id="PF00072">
    <property type="entry name" value="Response_reg"/>
    <property type="match status" value="1"/>
</dbReference>
<dbReference type="InterPro" id="IPR001789">
    <property type="entry name" value="Sig_transdc_resp-reg_receiver"/>
</dbReference>
<keyword evidence="4" id="KW-0238">DNA-binding</keyword>
<dbReference type="InterPro" id="IPR011006">
    <property type="entry name" value="CheY-like_superfamily"/>
</dbReference>
<feature type="domain" description="HTH luxR-type" evidence="7">
    <location>
        <begin position="243"/>
        <end position="308"/>
    </location>
</feature>
<dbReference type="SMART" id="SM00448">
    <property type="entry name" value="REC"/>
    <property type="match status" value="1"/>
</dbReference>
<dbReference type="SMART" id="SM00421">
    <property type="entry name" value="HTH_LUXR"/>
    <property type="match status" value="1"/>
</dbReference>
<dbReference type="SUPFAM" id="SSF46894">
    <property type="entry name" value="C-terminal effector domain of the bipartite response regulators"/>
    <property type="match status" value="1"/>
</dbReference>
<evidence type="ECO:0000313" key="9">
    <source>
        <dbReference type="EMBL" id="MDH0734597.1"/>
    </source>
</evidence>
<evidence type="ECO:0000256" key="3">
    <source>
        <dbReference type="ARBA" id="ARBA00023015"/>
    </source>
</evidence>
<proteinExistence type="predicted"/>
<dbReference type="PROSITE" id="PS50110">
    <property type="entry name" value="RESPONSE_REGULATORY"/>
    <property type="match status" value="1"/>
</dbReference>
<dbReference type="Pfam" id="PF00196">
    <property type="entry name" value="GerE"/>
    <property type="match status" value="1"/>
</dbReference>
<dbReference type="InterPro" id="IPR036388">
    <property type="entry name" value="WH-like_DNA-bd_sf"/>
</dbReference>
<evidence type="ECO:0000256" key="4">
    <source>
        <dbReference type="ARBA" id="ARBA00023125"/>
    </source>
</evidence>
<dbReference type="GO" id="GO:0000976">
    <property type="term" value="F:transcription cis-regulatory region binding"/>
    <property type="evidence" value="ECO:0007669"/>
    <property type="project" value="TreeGrafter"/>
</dbReference>
<dbReference type="PROSITE" id="PS00622">
    <property type="entry name" value="HTH_LUXR_1"/>
    <property type="match status" value="1"/>
</dbReference>
<evidence type="ECO:0000256" key="5">
    <source>
        <dbReference type="ARBA" id="ARBA00023163"/>
    </source>
</evidence>
<dbReference type="EMBL" id="JAOCDZ010000001">
    <property type="protein sequence ID" value="MDH0734597.1"/>
    <property type="molecule type" value="Genomic_DNA"/>
</dbReference>
<organism evidence="9 10">
    <name type="scientific">Achromobacter spanius</name>
    <dbReference type="NCBI Taxonomy" id="217203"/>
    <lineage>
        <taxon>Bacteria</taxon>
        <taxon>Pseudomonadati</taxon>
        <taxon>Pseudomonadota</taxon>
        <taxon>Betaproteobacteria</taxon>
        <taxon>Burkholderiales</taxon>
        <taxon>Alcaligenaceae</taxon>
        <taxon>Achromobacter</taxon>
    </lineage>
</organism>
<accession>A0AA42ITI9</accession>
<dbReference type="SUPFAM" id="SSF52172">
    <property type="entry name" value="CheY-like"/>
    <property type="match status" value="1"/>
</dbReference>
<dbReference type="Proteomes" id="UP001161094">
    <property type="component" value="Unassembled WGS sequence"/>
</dbReference>
<dbReference type="PANTHER" id="PTHR48111:SF1">
    <property type="entry name" value="TWO-COMPONENT RESPONSE REGULATOR ORR33"/>
    <property type="match status" value="1"/>
</dbReference>